<dbReference type="GO" id="GO:0003676">
    <property type="term" value="F:nucleic acid binding"/>
    <property type="evidence" value="ECO:0007669"/>
    <property type="project" value="InterPro"/>
</dbReference>
<dbReference type="OrthoDB" id="26838at2759"/>
<dbReference type="InterPro" id="IPR012337">
    <property type="entry name" value="RNaseH-like_sf"/>
</dbReference>
<dbReference type="Gene3D" id="3.30.420.10">
    <property type="entry name" value="Ribonuclease H-like superfamily/Ribonuclease H"/>
    <property type="match status" value="1"/>
</dbReference>
<dbReference type="RefSeq" id="XP_033524354.1">
    <property type="nucleotide sequence ID" value="XM_033672384.1"/>
</dbReference>
<evidence type="ECO:0000259" key="1">
    <source>
        <dbReference type="Pfam" id="PF01612"/>
    </source>
</evidence>
<dbReference type="GeneID" id="54412816"/>
<evidence type="ECO:0000313" key="3">
    <source>
        <dbReference type="Proteomes" id="UP000799771"/>
    </source>
</evidence>
<dbReference type="InterPro" id="IPR002562">
    <property type="entry name" value="3'-5'_exonuclease_dom"/>
</dbReference>
<dbReference type="SUPFAM" id="SSF53098">
    <property type="entry name" value="Ribonuclease H-like"/>
    <property type="match status" value="1"/>
</dbReference>
<dbReference type="PANTHER" id="PTHR43040">
    <property type="entry name" value="RIBONUCLEASE D"/>
    <property type="match status" value="1"/>
</dbReference>
<dbReference type="GO" id="GO:0006139">
    <property type="term" value="P:nucleobase-containing compound metabolic process"/>
    <property type="evidence" value="ECO:0007669"/>
    <property type="project" value="InterPro"/>
</dbReference>
<protein>
    <submittedName>
        <fullName evidence="2">Exonuclease</fullName>
    </submittedName>
</protein>
<gene>
    <name evidence="2" type="ORF">P153DRAFT_422710</name>
</gene>
<sequence>MTTTTFISSTTTLSTLLTSLTNLPTSPPSLYLDLEGAKLSRHGTISLLTLYIPPKNTIYLIDIHTLGATAFSTPSTPLPTNEPSITLKSLLESPTTPKIFFDVRNDSDALFAHYNIALQCIHDVQLMELATRRTPSRTHLSSLAKCIEHDVALSAAEQQQSRHVKEQGLNLFSPERGGSYAVFNERPLRAAVRDYCVLDAVHMPGLWRAYSGRMSAFWWVMVREAGAERVRESQGVGYVSHGGHKALGCWSGAQIRVAERRWQSGVRSGLCA</sequence>
<keyword evidence="2" id="KW-0269">Exonuclease</keyword>
<keyword evidence="2" id="KW-0540">Nuclease</keyword>
<dbReference type="Proteomes" id="UP000799771">
    <property type="component" value="Unassembled WGS sequence"/>
</dbReference>
<dbReference type="PANTHER" id="PTHR43040:SF1">
    <property type="entry name" value="RIBONUCLEASE D"/>
    <property type="match status" value="1"/>
</dbReference>
<reference evidence="2" key="1">
    <citation type="journal article" date="2020" name="Stud. Mycol.">
        <title>101 Dothideomycetes genomes: a test case for predicting lifestyles and emergence of pathogens.</title>
        <authorList>
            <person name="Haridas S."/>
            <person name="Albert R."/>
            <person name="Binder M."/>
            <person name="Bloem J."/>
            <person name="Labutti K."/>
            <person name="Salamov A."/>
            <person name="Andreopoulos B."/>
            <person name="Baker S."/>
            <person name="Barry K."/>
            <person name="Bills G."/>
            <person name="Bluhm B."/>
            <person name="Cannon C."/>
            <person name="Castanera R."/>
            <person name="Culley D."/>
            <person name="Daum C."/>
            <person name="Ezra D."/>
            <person name="Gonzalez J."/>
            <person name="Henrissat B."/>
            <person name="Kuo A."/>
            <person name="Liang C."/>
            <person name="Lipzen A."/>
            <person name="Lutzoni F."/>
            <person name="Magnuson J."/>
            <person name="Mondo S."/>
            <person name="Nolan M."/>
            <person name="Ohm R."/>
            <person name="Pangilinan J."/>
            <person name="Park H.-J."/>
            <person name="Ramirez L."/>
            <person name="Alfaro M."/>
            <person name="Sun H."/>
            <person name="Tritt A."/>
            <person name="Yoshinaga Y."/>
            <person name="Zwiers L.-H."/>
            <person name="Turgeon B."/>
            <person name="Goodwin S."/>
            <person name="Spatafora J."/>
            <person name="Crous P."/>
            <person name="Grigoriev I."/>
        </authorList>
    </citation>
    <scope>NUCLEOTIDE SEQUENCE</scope>
    <source>
        <strain evidence="2">CBS 119687</strain>
    </source>
</reference>
<name>A0A6A6AGC4_9PLEO</name>
<dbReference type="EMBL" id="ML977505">
    <property type="protein sequence ID" value="KAF2129967.1"/>
    <property type="molecule type" value="Genomic_DNA"/>
</dbReference>
<keyword evidence="2" id="KW-0378">Hydrolase</keyword>
<dbReference type="GO" id="GO:0008408">
    <property type="term" value="F:3'-5' exonuclease activity"/>
    <property type="evidence" value="ECO:0007669"/>
    <property type="project" value="InterPro"/>
</dbReference>
<dbReference type="InterPro" id="IPR036397">
    <property type="entry name" value="RNaseH_sf"/>
</dbReference>
<proteinExistence type="predicted"/>
<keyword evidence="3" id="KW-1185">Reference proteome</keyword>
<dbReference type="Pfam" id="PF01612">
    <property type="entry name" value="DNA_pol_A_exo1"/>
    <property type="match status" value="1"/>
</dbReference>
<evidence type="ECO:0000313" key="2">
    <source>
        <dbReference type="EMBL" id="KAF2129967.1"/>
    </source>
</evidence>
<organism evidence="2 3">
    <name type="scientific">Dothidotthia symphoricarpi CBS 119687</name>
    <dbReference type="NCBI Taxonomy" id="1392245"/>
    <lineage>
        <taxon>Eukaryota</taxon>
        <taxon>Fungi</taxon>
        <taxon>Dikarya</taxon>
        <taxon>Ascomycota</taxon>
        <taxon>Pezizomycotina</taxon>
        <taxon>Dothideomycetes</taxon>
        <taxon>Pleosporomycetidae</taxon>
        <taxon>Pleosporales</taxon>
        <taxon>Dothidotthiaceae</taxon>
        <taxon>Dothidotthia</taxon>
    </lineage>
</organism>
<dbReference type="AlphaFoldDB" id="A0A6A6AGC4"/>
<feature type="domain" description="3'-5' exonuclease" evidence="1">
    <location>
        <begin position="7"/>
        <end position="201"/>
    </location>
</feature>
<accession>A0A6A6AGC4</accession>